<keyword evidence="8" id="KW-0472">Membrane</keyword>
<comment type="caution">
    <text evidence="9">The sequence shown here is derived from an EMBL/GenBank/DDBJ whole genome shotgun (WGS) entry which is preliminary data.</text>
</comment>
<evidence type="ECO:0000256" key="1">
    <source>
        <dbReference type="ARBA" id="ARBA00004211"/>
    </source>
</evidence>
<proteinExistence type="inferred from homology"/>
<dbReference type="PANTHER" id="PTHR15959">
    <property type="entry name" value="SYNTAXIN-18"/>
    <property type="match status" value="1"/>
</dbReference>
<evidence type="ECO:0000256" key="6">
    <source>
        <dbReference type="ARBA" id="ARBA00022989"/>
    </source>
</evidence>
<comment type="subcellular location">
    <subcellularLocation>
        <location evidence="1">Membrane</location>
        <topology evidence="1">Single-pass type IV membrane protein</topology>
    </subcellularLocation>
</comment>
<evidence type="ECO:0000313" key="10">
    <source>
        <dbReference type="Proteomes" id="UP000326939"/>
    </source>
</evidence>
<dbReference type="GO" id="GO:0006890">
    <property type="term" value="P:retrograde vesicle-mediated transport, Golgi to endoplasmic reticulum"/>
    <property type="evidence" value="ECO:0007669"/>
    <property type="project" value="TreeGrafter"/>
</dbReference>
<dbReference type="PANTHER" id="PTHR15959:SF0">
    <property type="entry name" value="SYNTAXIN-18"/>
    <property type="match status" value="1"/>
</dbReference>
<evidence type="ECO:0000313" key="9">
    <source>
        <dbReference type="EMBL" id="KAB5544326.1"/>
    </source>
</evidence>
<organism evidence="9 10">
    <name type="scientific">Salix brachista</name>
    <dbReference type="NCBI Taxonomy" id="2182728"/>
    <lineage>
        <taxon>Eukaryota</taxon>
        <taxon>Viridiplantae</taxon>
        <taxon>Streptophyta</taxon>
        <taxon>Embryophyta</taxon>
        <taxon>Tracheophyta</taxon>
        <taxon>Spermatophyta</taxon>
        <taxon>Magnoliopsida</taxon>
        <taxon>eudicotyledons</taxon>
        <taxon>Gunneridae</taxon>
        <taxon>Pentapetalae</taxon>
        <taxon>rosids</taxon>
        <taxon>fabids</taxon>
        <taxon>Malpighiales</taxon>
        <taxon>Salicaceae</taxon>
        <taxon>Saliceae</taxon>
        <taxon>Salix</taxon>
    </lineage>
</organism>
<dbReference type="EMBL" id="VDCV01000008">
    <property type="protein sequence ID" value="KAB5544326.1"/>
    <property type="molecule type" value="Genomic_DNA"/>
</dbReference>
<dbReference type="GO" id="GO:0015031">
    <property type="term" value="P:protein transport"/>
    <property type="evidence" value="ECO:0007669"/>
    <property type="project" value="UniProtKB-KW"/>
</dbReference>
<keyword evidence="3" id="KW-0813">Transport</keyword>
<protein>
    <submittedName>
        <fullName evidence="9">Uncharacterized protein</fullName>
    </submittedName>
</protein>
<keyword evidence="6" id="KW-1133">Transmembrane helix</keyword>
<evidence type="ECO:0000256" key="3">
    <source>
        <dbReference type="ARBA" id="ARBA00022448"/>
    </source>
</evidence>
<evidence type="ECO:0000256" key="4">
    <source>
        <dbReference type="ARBA" id="ARBA00022692"/>
    </source>
</evidence>
<name>A0A5N5LQU8_9ROSI</name>
<dbReference type="Proteomes" id="UP000326939">
    <property type="component" value="Chromosome 8"/>
</dbReference>
<dbReference type="AlphaFoldDB" id="A0A5N5LQU8"/>
<comment type="similarity">
    <text evidence="2">Belongs to the syntaxin family.</text>
</comment>
<evidence type="ECO:0000256" key="7">
    <source>
        <dbReference type="ARBA" id="ARBA00023054"/>
    </source>
</evidence>
<dbReference type="GO" id="GO:0005783">
    <property type="term" value="C:endoplasmic reticulum"/>
    <property type="evidence" value="ECO:0007669"/>
    <property type="project" value="TreeGrafter"/>
</dbReference>
<evidence type="ECO:0000256" key="2">
    <source>
        <dbReference type="ARBA" id="ARBA00009063"/>
    </source>
</evidence>
<dbReference type="GO" id="GO:0031201">
    <property type="term" value="C:SNARE complex"/>
    <property type="evidence" value="ECO:0007669"/>
    <property type="project" value="TreeGrafter"/>
</dbReference>
<keyword evidence="10" id="KW-1185">Reference proteome</keyword>
<sequence length="253" mass="28458">MRPISCPFTDFVRPTENSEKLHPLGARKRSSFNIANAFASSRNPSNNVHKPISYIIKKTLVNYTKPKFHVPRIIEIPNNEEGKGKAASLILEFLSPNQSVEIKLETIMASFIIHKPRRRSPFTRAALKTVSAFIKACKEQIDILKNSINDEEANTKGWLGIKADTSNTDTVAHKNGEPDDIQPESLRVLQQVLDDETRSLQVEVTSLLEAVQQTENKMVEMSALNHLISTHVLQQAQQIELLYEQVSMSSLNT</sequence>
<reference evidence="10" key="1">
    <citation type="journal article" date="2019" name="Gigascience">
        <title>De novo genome assembly of the endangered Acer yangbiense, a plant species with extremely small populations endemic to Yunnan Province, China.</title>
        <authorList>
            <person name="Yang J."/>
            <person name="Wariss H.M."/>
            <person name="Tao L."/>
            <person name="Zhang R."/>
            <person name="Yun Q."/>
            <person name="Hollingsworth P."/>
            <person name="Dao Z."/>
            <person name="Luo G."/>
            <person name="Guo H."/>
            <person name="Ma Y."/>
            <person name="Sun W."/>
        </authorList>
    </citation>
    <scope>NUCLEOTIDE SEQUENCE [LARGE SCALE GENOMIC DNA]</scope>
    <source>
        <strain evidence="10">cv. br00</strain>
    </source>
</reference>
<gene>
    <name evidence="9" type="ORF">DKX38_012438</name>
</gene>
<keyword evidence="5" id="KW-0653">Protein transport</keyword>
<accession>A0A5N5LQU8</accession>
<evidence type="ECO:0000256" key="5">
    <source>
        <dbReference type="ARBA" id="ARBA00022927"/>
    </source>
</evidence>
<evidence type="ECO:0000256" key="8">
    <source>
        <dbReference type="ARBA" id="ARBA00023136"/>
    </source>
</evidence>
<keyword evidence="7" id="KW-0175">Coiled coil</keyword>
<keyword evidence="4" id="KW-0812">Transmembrane</keyword>